<organism evidence="1 2">
    <name type="scientific">Bradyrhizobium yuanmingense</name>
    <dbReference type="NCBI Taxonomy" id="108015"/>
    <lineage>
        <taxon>Bacteria</taxon>
        <taxon>Pseudomonadati</taxon>
        <taxon>Pseudomonadota</taxon>
        <taxon>Alphaproteobacteria</taxon>
        <taxon>Hyphomicrobiales</taxon>
        <taxon>Nitrobacteraceae</taxon>
        <taxon>Bradyrhizobium</taxon>
    </lineage>
</organism>
<protein>
    <submittedName>
        <fullName evidence="1">Uncharacterized protein</fullName>
    </submittedName>
</protein>
<dbReference type="EMBL" id="LJYF01000031">
    <property type="protein sequence ID" value="KRP92443.1"/>
    <property type="molecule type" value="Genomic_DNA"/>
</dbReference>
<dbReference type="STRING" id="108015.GA0061099_1004723"/>
<comment type="caution">
    <text evidence="1">The sequence shown here is derived from an EMBL/GenBank/DDBJ whole genome shotgun (WGS) entry which is preliminary data.</text>
</comment>
<dbReference type="AlphaFoldDB" id="A0A0R3CBB2"/>
<sequence length="398" mass="43922">MTTVSVAYILLEDARLPDEEALIQSLRVRHADIRWNRSTFAPSDGADGPLFIRAGDHLMTILLMPAPIPFDQQLWERASWLWPEAFHAARRHRAHLVVAPMGSAEGNTETKALDFAENTYLTTAFVGAVVAALPNVVAVIWDGKIGRSPEMWLEQSSRAFEAYPDQPFGLWMDIVPFRSGKTLGAYTLGLSAFAGREIEFEVDGLDERTVTGRVAQLSAFLIAADPDASFKNGEVFKPDSEIDHRVAVLHRKSRFNLGPVISFSSLDDRSGRIRTYPIIPPSIAGNHPLLIMLAKVGHFDPAHPRNKIGLKPDHYVSEVRLESFDEGLAQALSRMIATDTYAEADINARSALARGDMATAKSILQPWADEVGQLQGAVMLALMLRDLHMFAPAPHRSP</sequence>
<name>A0A0R3CBB2_9BRAD</name>
<dbReference type="OrthoDB" id="8198425at2"/>
<dbReference type="Proteomes" id="UP000051380">
    <property type="component" value="Unassembled WGS sequence"/>
</dbReference>
<gene>
    <name evidence="1" type="ORF">AOQ72_30245</name>
</gene>
<proteinExistence type="predicted"/>
<evidence type="ECO:0000313" key="1">
    <source>
        <dbReference type="EMBL" id="KRP92443.1"/>
    </source>
</evidence>
<evidence type="ECO:0000313" key="2">
    <source>
        <dbReference type="Proteomes" id="UP000051380"/>
    </source>
</evidence>
<reference evidence="1 2" key="1">
    <citation type="submission" date="2015-09" db="EMBL/GenBank/DDBJ databases">
        <title>Draft Genome Sequence of the Strain BR 3267 (Bradyrhizobium yuanmingense) recommended as inoculant for cowpea in Brazil.</title>
        <authorList>
            <person name="Simoes-Araujo J.L."/>
            <person name="Zilli J.E."/>
        </authorList>
    </citation>
    <scope>NUCLEOTIDE SEQUENCE [LARGE SCALE GENOMIC DNA]</scope>
    <source>
        <strain evidence="1 2">BR3267</strain>
    </source>
</reference>
<accession>A0A0R3CBB2</accession>